<evidence type="ECO:0000313" key="9">
    <source>
        <dbReference type="Proteomes" id="UP001061958"/>
    </source>
</evidence>
<keyword evidence="3" id="KW-0862">Zinc</keyword>
<dbReference type="InterPro" id="IPR050652">
    <property type="entry name" value="AN1_A20_ZnFinger"/>
</dbReference>
<dbReference type="OrthoDB" id="3209at2759"/>
<dbReference type="EMBL" id="BQMJ01000010">
    <property type="protein sequence ID" value="GJQ09679.1"/>
    <property type="molecule type" value="Genomic_DNA"/>
</dbReference>
<dbReference type="InterPro" id="IPR000058">
    <property type="entry name" value="Znf_AN1"/>
</dbReference>
<sequence>MAENKRSESTEVRSASVPTPCVKGCGFYGTSSTLDMCSKCYREHLRQEQQRLQVESVCQQQQQQQQQQKHDKGGAESAQDAELQDMNPLTEQQEEGKETFVEPQTGQGCVSEVSPLETSKFVQESKVEEECQGLPQSLSSAQEENTEQKPKNRCQWCNKKVGLTGFSCRCGFVFCSEHRYSDKHNCNFDFKSQNKEILSKANPQVVASKINKI</sequence>
<dbReference type="Proteomes" id="UP001061958">
    <property type="component" value="Unassembled WGS sequence"/>
</dbReference>
<dbReference type="GO" id="GO:0003677">
    <property type="term" value="F:DNA binding"/>
    <property type="evidence" value="ECO:0007669"/>
    <property type="project" value="InterPro"/>
</dbReference>
<evidence type="ECO:0000256" key="5">
    <source>
        <dbReference type="SAM" id="MobiDB-lite"/>
    </source>
</evidence>
<dbReference type="Gene3D" id="4.10.1110.10">
    <property type="entry name" value="AN1-like Zinc finger"/>
    <property type="match status" value="1"/>
</dbReference>
<dbReference type="PANTHER" id="PTHR10634:SF149">
    <property type="entry name" value="AN1-TYPE DOMAIN-CONTAINING PROTEIN-RELATED"/>
    <property type="match status" value="1"/>
</dbReference>
<dbReference type="SUPFAM" id="SSF57716">
    <property type="entry name" value="Glucocorticoid receptor-like (DNA-binding domain)"/>
    <property type="match status" value="1"/>
</dbReference>
<feature type="region of interest" description="Disordered" evidence="5">
    <location>
        <begin position="1"/>
        <end position="20"/>
    </location>
</feature>
<evidence type="ECO:0000259" key="7">
    <source>
        <dbReference type="PROSITE" id="PS51039"/>
    </source>
</evidence>
<name>A0A9C7PSW7_9RHOD</name>
<gene>
    <name evidence="8" type="ORF">GpartN1_g1470.t1</name>
</gene>
<proteinExistence type="predicted"/>
<dbReference type="AlphaFoldDB" id="A0A9C7PSW7"/>
<reference evidence="8" key="1">
    <citation type="journal article" date="2022" name="Proc. Natl. Acad. Sci. U.S.A.">
        <title>Life cycle and functional genomics of the unicellular red alga Galdieria for elucidating algal and plant evolution and industrial use.</title>
        <authorList>
            <person name="Hirooka S."/>
            <person name="Itabashi T."/>
            <person name="Ichinose T.M."/>
            <person name="Onuma R."/>
            <person name="Fujiwara T."/>
            <person name="Yamashita S."/>
            <person name="Jong L.W."/>
            <person name="Tomita R."/>
            <person name="Iwane A.H."/>
            <person name="Miyagishima S.Y."/>
        </authorList>
    </citation>
    <scope>NUCLEOTIDE SEQUENCE</scope>
    <source>
        <strain evidence="8">NBRC 102759</strain>
    </source>
</reference>
<dbReference type="Gene3D" id="1.20.5.4770">
    <property type="match status" value="1"/>
</dbReference>
<keyword evidence="1" id="KW-0479">Metal-binding</keyword>
<dbReference type="Pfam" id="PF01754">
    <property type="entry name" value="zf-A20"/>
    <property type="match status" value="1"/>
</dbReference>
<accession>A0A9C7PSW7</accession>
<dbReference type="SMART" id="SM00259">
    <property type="entry name" value="ZnF_A20"/>
    <property type="match status" value="1"/>
</dbReference>
<dbReference type="GO" id="GO:0008270">
    <property type="term" value="F:zinc ion binding"/>
    <property type="evidence" value="ECO:0007669"/>
    <property type="project" value="UniProtKB-KW"/>
</dbReference>
<feature type="domain" description="A20-type" evidence="6">
    <location>
        <begin position="15"/>
        <end position="49"/>
    </location>
</feature>
<evidence type="ECO:0000313" key="8">
    <source>
        <dbReference type="EMBL" id="GJQ09679.1"/>
    </source>
</evidence>
<organism evidence="8 9">
    <name type="scientific">Galdieria partita</name>
    <dbReference type="NCBI Taxonomy" id="83374"/>
    <lineage>
        <taxon>Eukaryota</taxon>
        <taxon>Rhodophyta</taxon>
        <taxon>Bangiophyceae</taxon>
        <taxon>Galdieriales</taxon>
        <taxon>Galdieriaceae</taxon>
        <taxon>Galdieria</taxon>
    </lineage>
</organism>
<dbReference type="PROSITE" id="PS51036">
    <property type="entry name" value="ZF_A20"/>
    <property type="match status" value="1"/>
</dbReference>
<dbReference type="SUPFAM" id="SSF118310">
    <property type="entry name" value="AN1-like Zinc finger"/>
    <property type="match status" value="1"/>
</dbReference>
<feature type="domain" description="AN1-type" evidence="7">
    <location>
        <begin position="148"/>
        <end position="194"/>
    </location>
</feature>
<feature type="compositionally biased region" description="Basic and acidic residues" evidence="5">
    <location>
        <begin position="1"/>
        <end position="11"/>
    </location>
</feature>
<dbReference type="PROSITE" id="PS51039">
    <property type="entry name" value="ZF_AN1"/>
    <property type="match status" value="1"/>
</dbReference>
<reference evidence="8" key="2">
    <citation type="submission" date="2022-01" db="EMBL/GenBank/DDBJ databases">
        <authorList>
            <person name="Hirooka S."/>
            <person name="Miyagishima S.Y."/>
        </authorList>
    </citation>
    <scope>NUCLEOTIDE SEQUENCE</scope>
    <source>
        <strain evidence="8">NBRC 102759</strain>
    </source>
</reference>
<evidence type="ECO:0000256" key="4">
    <source>
        <dbReference type="PROSITE-ProRule" id="PRU00449"/>
    </source>
</evidence>
<dbReference type="SMART" id="SM00154">
    <property type="entry name" value="ZnF_AN1"/>
    <property type="match status" value="1"/>
</dbReference>
<comment type="caution">
    <text evidence="8">The sequence shown here is derived from an EMBL/GenBank/DDBJ whole genome shotgun (WGS) entry which is preliminary data.</text>
</comment>
<dbReference type="PANTHER" id="PTHR10634">
    <property type="entry name" value="AN1-TYPE ZINC FINGER PROTEIN"/>
    <property type="match status" value="1"/>
</dbReference>
<dbReference type="FunFam" id="4.10.1110.10:FF:000001">
    <property type="entry name" value="Zinc finger AN1-type containing 6"/>
    <property type="match status" value="1"/>
</dbReference>
<feature type="region of interest" description="Disordered" evidence="5">
    <location>
        <begin position="90"/>
        <end position="110"/>
    </location>
</feature>
<evidence type="ECO:0000256" key="2">
    <source>
        <dbReference type="ARBA" id="ARBA00022771"/>
    </source>
</evidence>
<evidence type="ECO:0000256" key="3">
    <source>
        <dbReference type="ARBA" id="ARBA00022833"/>
    </source>
</evidence>
<keyword evidence="9" id="KW-1185">Reference proteome</keyword>
<dbReference type="Pfam" id="PF01428">
    <property type="entry name" value="zf-AN1"/>
    <property type="match status" value="1"/>
</dbReference>
<keyword evidence="2 4" id="KW-0863">Zinc-finger</keyword>
<dbReference type="InterPro" id="IPR002653">
    <property type="entry name" value="Znf_A20"/>
</dbReference>
<protein>
    <recommendedName>
        <fullName evidence="10">Zinc finger protein</fullName>
    </recommendedName>
</protein>
<evidence type="ECO:0000256" key="1">
    <source>
        <dbReference type="ARBA" id="ARBA00022723"/>
    </source>
</evidence>
<evidence type="ECO:0008006" key="10">
    <source>
        <dbReference type="Google" id="ProtNLM"/>
    </source>
</evidence>
<dbReference type="InterPro" id="IPR035896">
    <property type="entry name" value="AN1-like_Znf"/>
</dbReference>
<evidence type="ECO:0000259" key="6">
    <source>
        <dbReference type="PROSITE" id="PS51036"/>
    </source>
</evidence>